<keyword evidence="1" id="KW-0472">Membrane</keyword>
<sequence>MTYDEAYNHVWRGDAWAAVIAMPNASTNLHRAITNDNTTTYDSTTALTYIWNQAHWPMVAEGYITPSLEEAVDGASSLWIQTYGAALLEATSESNLSSTGIRLLLDGFGSTSVDIQPFPIGVRPFLSTAAMVFPALLEFFFSMALRGASDECGLPRGRLALQRHYLLRGCAMLIFSCLMGISWGLWHEVFHEHSGISGSQFCLIWLTFWMYGIIAFVVYDSATAALPTFLFPPLVLTYIIINVTAAAFPIPLKPAFFHLDYIWPSYNCFELYTTILTHGSTSRVYRNVPVLFGWLIVWIPINLFLNKRRFARDVAQLKEEE</sequence>
<evidence type="ECO:0000259" key="2">
    <source>
        <dbReference type="Pfam" id="PF12051"/>
    </source>
</evidence>
<keyword evidence="1" id="KW-1133">Transmembrane helix</keyword>
<dbReference type="Proteomes" id="UP000184188">
    <property type="component" value="Unassembled WGS sequence"/>
</dbReference>
<dbReference type="OrthoDB" id="2140105at2759"/>
<feature type="transmembrane region" description="Helical" evidence="1">
    <location>
        <begin position="230"/>
        <end position="250"/>
    </location>
</feature>
<dbReference type="GeneID" id="34609520"/>
<evidence type="ECO:0000313" key="3">
    <source>
        <dbReference type="EMBL" id="OJJ46489.1"/>
    </source>
</evidence>
<gene>
    <name evidence="3" type="ORF">ASPZODRAFT_132564</name>
</gene>
<keyword evidence="1" id="KW-0812">Transmembrane</keyword>
<dbReference type="RefSeq" id="XP_022580999.1">
    <property type="nucleotide sequence ID" value="XM_022723055.1"/>
</dbReference>
<feature type="domain" description="DUF3533" evidence="2">
    <location>
        <begin position="5"/>
        <end position="297"/>
    </location>
</feature>
<dbReference type="InterPro" id="IPR053001">
    <property type="entry name" value="MNNG_permease-like"/>
</dbReference>
<dbReference type="PANTHER" id="PTHR34814">
    <property type="entry name" value="NITROSOGUANIDINE RESISTANCE PROTEIN SNG1"/>
    <property type="match status" value="1"/>
</dbReference>
<feature type="transmembrane region" description="Helical" evidence="1">
    <location>
        <begin position="198"/>
        <end position="218"/>
    </location>
</feature>
<dbReference type="GO" id="GO:0016020">
    <property type="term" value="C:membrane"/>
    <property type="evidence" value="ECO:0007669"/>
    <property type="project" value="TreeGrafter"/>
</dbReference>
<proteinExistence type="predicted"/>
<dbReference type="PANTHER" id="PTHR34814:SF2">
    <property type="entry name" value="DUF3533 DOMAIN-CONTAINING PROTEIN"/>
    <property type="match status" value="1"/>
</dbReference>
<evidence type="ECO:0000256" key="1">
    <source>
        <dbReference type="SAM" id="Phobius"/>
    </source>
</evidence>
<reference evidence="4" key="1">
    <citation type="journal article" date="2017" name="Genome Biol.">
        <title>Comparative genomics reveals high biological diversity and specific adaptations in the industrially and medically important fungal genus Aspergillus.</title>
        <authorList>
            <person name="de Vries R.P."/>
            <person name="Riley R."/>
            <person name="Wiebenga A."/>
            <person name="Aguilar-Osorio G."/>
            <person name="Amillis S."/>
            <person name="Uchima C.A."/>
            <person name="Anderluh G."/>
            <person name="Asadollahi M."/>
            <person name="Askin M."/>
            <person name="Barry K."/>
            <person name="Battaglia E."/>
            <person name="Bayram O."/>
            <person name="Benocci T."/>
            <person name="Braus-Stromeyer S.A."/>
            <person name="Caldana C."/>
            <person name="Canovas D."/>
            <person name="Cerqueira G.C."/>
            <person name="Chen F."/>
            <person name="Chen W."/>
            <person name="Choi C."/>
            <person name="Clum A."/>
            <person name="Dos Santos R.A."/>
            <person name="Damasio A.R."/>
            <person name="Diallinas G."/>
            <person name="Emri T."/>
            <person name="Fekete E."/>
            <person name="Flipphi M."/>
            <person name="Freyberg S."/>
            <person name="Gallo A."/>
            <person name="Gournas C."/>
            <person name="Habgood R."/>
            <person name="Hainaut M."/>
            <person name="Harispe M.L."/>
            <person name="Henrissat B."/>
            <person name="Hilden K.S."/>
            <person name="Hope R."/>
            <person name="Hossain A."/>
            <person name="Karabika E."/>
            <person name="Karaffa L."/>
            <person name="Karanyi Z."/>
            <person name="Krasevec N."/>
            <person name="Kuo A."/>
            <person name="Kusch H."/>
            <person name="LaButti K."/>
            <person name="Lagendijk E.L."/>
            <person name="Lapidus A."/>
            <person name="Levasseur A."/>
            <person name="Lindquist E."/>
            <person name="Lipzen A."/>
            <person name="Logrieco A.F."/>
            <person name="MacCabe A."/>
            <person name="Maekelae M.R."/>
            <person name="Malavazi I."/>
            <person name="Melin P."/>
            <person name="Meyer V."/>
            <person name="Mielnichuk N."/>
            <person name="Miskei M."/>
            <person name="Molnar A.P."/>
            <person name="Mule G."/>
            <person name="Ngan C.Y."/>
            <person name="Orejas M."/>
            <person name="Orosz E."/>
            <person name="Ouedraogo J.P."/>
            <person name="Overkamp K.M."/>
            <person name="Park H.-S."/>
            <person name="Perrone G."/>
            <person name="Piumi F."/>
            <person name="Punt P.J."/>
            <person name="Ram A.F."/>
            <person name="Ramon A."/>
            <person name="Rauscher S."/>
            <person name="Record E."/>
            <person name="Riano-Pachon D.M."/>
            <person name="Robert V."/>
            <person name="Roehrig J."/>
            <person name="Ruller R."/>
            <person name="Salamov A."/>
            <person name="Salih N.S."/>
            <person name="Samson R.A."/>
            <person name="Sandor E."/>
            <person name="Sanguinetti M."/>
            <person name="Schuetze T."/>
            <person name="Sepcic K."/>
            <person name="Shelest E."/>
            <person name="Sherlock G."/>
            <person name="Sophianopoulou V."/>
            <person name="Squina F.M."/>
            <person name="Sun H."/>
            <person name="Susca A."/>
            <person name="Todd R.B."/>
            <person name="Tsang A."/>
            <person name="Unkles S.E."/>
            <person name="van de Wiele N."/>
            <person name="van Rossen-Uffink D."/>
            <person name="Oliveira J.V."/>
            <person name="Vesth T.C."/>
            <person name="Visser J."/>
            <person name="Yu J.-H."/>
            <person name="Zhou M."/>
            <person name="Andersen M.R."/>
            <person name="Archer D.B."/>
            <person name="Baker S.E."/>
            <person name="Benoit I."/>
            <person name="Brakhage A.A."/>
            <person name="Braus G.H."/>
            <person name="Fischer R."/>
            <person name="Frisvad J.C."/>
            <person name="Goldman G.H."/>
            <person name="Houbraken J."/>
            <person name="Oakley B."/>
            <person name="Pocsi I."/>
            <person name="Scazzocchio C."/>
            <person name="Seiboth B."/>
            <person name="vanKuyk P.A."/>
            <person name="Wortman J."/>
            <person name="Dyer P.S."/>
            <person name="Grigoriev I.V."/>
        </authorList>
    </citation>
    <scope>NUCLEOTIDE SEQUENCE [LARGE SCALE GENOMIC DNA]</scope>
    <source>
        <strain evidence="4">CBS 506.65</strain>
    </source>
</reference>
<accession>A0A1L9SH17</accession>
<evidence type="ECO:0000313" key="4">
    <source>
        <dbReference type="Proteomes" id="UP000184188"/>
    </source>
</evidence>
<dbReference type="InterPro" id="IPR022703">
    <property type="entry name" value="DUF3533"/>
</dbReference>
<feature type="transmembrane region" description="Helical" evidence="1">
    <location>
        <begin position="288"/>
        <end position="305"/>
    </location>
</feature>
<dbReference type="AlphaFoldDB" id="A0A1L9SH17"/>
<keyword evidence="4" id="KW-1185">Reference proteome</keyword>
<dbReference type="Pfam" id="PF12051">
    <property type="entry name" value="DUF3533"/>
    <property type="match status" value="1"/>
</dbReference>
<dbReference type="VEuPathDB" id="FungiDB:ASPZODRAFT_132564"/>
<organism evidence="3 4">
    <name type="scientific">Penicilliopsis zonata CBS 506.65</name>
    <dbReference type="NCBI Taxonomy" id="1073090"/>
    <lineage>
        <taxon>Eukaryota</taxon>
        <taxon>Fungi</taxon>
        <taxon>Dikarya</taxon>
        <taxon>Ascomycota</taxon>
        <taxon>Pezizomycotina</taxon>
        <taxon>Eurotiomycetes</taxon>
        <taxon>Eurotiomycetidae</taxon>
        <taxon>Eurotiales</taxon>
        <taxon>Aspergillaceae</taxon>
        <taxon>Penicilliopsis</taxon>
    </lineage>
</organism>
<protein>
    <recommendedName>
        <fullName evidence="2">DUF3533 domain-containing protein</fullName>
    </recommendedName>
</protein>
<feature type="transmembrane region" description="Helical" evidence="1">
    <location>
        <begin position="165"/>
        <end position="186"/>
    </location>
</feature>
<dbReference type="EMBL" id="KV878342">
    <property type="protein sequence ID" value="OJJ46489.1"/>
    <property type="molecule type" value="Genomic_DNA"/>
</dbReference>
<name>A0A1L9SH17_9EURO</name>